<organism evidence="1 2">
    <name type="scientific">Paraburkholderia phymatum</name>
    <dbReference type="NCBI Taxonomy" id="148447"/>
    <lineage>
        <taxon>Bacteria</taxon>
        <taxon>Pseudomonadati</taxon>
        <taxon>Pseudomonadota</taxon>
        <taxon>Betaproteobacteria</taxon>
        <taxon>Burkholderiales</taxon>
        <taxon>Burkholderiaceae</taxon>
        <taxon>Paraburkholderia</taxon>
    </lineage>
</organism>
<sequence>MKAIDIRTGEMVWSDVLPGGGQPTPMVYEQYGKAYLVTHAKTPSSPWRLFFDREVSRAAP</sequence>
<comment type="caution">
    <text evidence="1">The sequence shown here is derived from an EMBL/GenBank/DDBJ whole genome shotgun (WGS) entry which is preliminary data.</text>
</comment>
<evidence type="ECO:0000313" key="2">
    <source>
        <dbReference type="Proteomes" id="UP001558850"/>
    </source>
</evidence>
<dbReference type="EMBL" id="JBFRCH010000031">
    <property type="protein sequence ID" value="MEX3936403.1"/>
    <property type="molecule type" value="Genomic_DNA"/>
</dbReference>
<keyword evidence="2" id="KW-1185">Reference proteome</keyword>
<accession>A0ACC6U9Q2</accession>
<evidence type="ECO:0000313" key="1">
    <source>
        <dbReference type="EMBL" id="MEX3936403.1"/>
    </source>
</evidence>
<proteinExistence type="predicted"/>
<protein>
    <submittedName>
        <fullName evidence="1">Uncharacterized protein</fullName>
    </submittedName>
</protein>
<dbReference type="Proteomes" id="UP001558850">
    <property type="component" value="Unassembled WGS sequence"/>
</dbReference>
<name>A0ACC6U9Q2_9BURK</name>
<reference evidence="1" key="1">
    <citation type="submission" date="2024-07" db="EMBL/GenBank/DDBJ databases">
        <title>A survey of Mimosa microsymbionts across Brazilian biomes reveals a high diversity of Paraburkholderia nodulating endemic species, but also that Cupriavidus is common as a symbiont of widespread species.</title>
        <authorList>
            <person name="Rouws L."/>
            <person name="Barauna A."/>
            <person name="Beukes C."/>
            <person name="Rouws J.R.C."/>
            <person name="De Faria S.M."/>
            <person name="Gross E."/>
            <person name="Bueno Dos Reis Junior F."/>
            <person name="Simon M.F."/>
            <person name="Maluk M."/>
            <person name="Odee D.W."/>
            <person name="Kenicer G."/>
            <person name="Young J.P.W."/>
            <person name="Reis V.M."/>
            <person name="Zilli J."/>
            <person name="James E.K."/>
        </authorList>
    </citation>
    <scope>NUCLEOTIDE SEQUENCE</scope>
    <source>
        <strain evidence="1">EG181B</strain>
    </source>
</reference>
<gene>
    <name evidence="1" type="ORF">AB4Y32_32265</name>
</gene>